<proteinExistence type="predicted"/>
<organism evidence="1 2">
    <name type="scientific">Coemansia furcata</name>
    <dbReference type="NCBI Taxonomy" id="417177"/>
    <lineage>
        <taxon>Eukaryota</taxon>
        <taxon>Fungi</taxon>
        <taxon>Fungi incertae sedis</taxon>
        <taxon>Zoopagomycota</taxon>
        <taxon>Kickxellomycotina</taxon>
        <taxon>Kickxellomycetes</taxon>
        <taxon>Kickxellales</taxon>
        <taxon>Kickxellaceae</taxon>
        <taxon>Coemansia</taxon>
    </lineage>
</organism>
<keyword evidence="2" id="KW-1185">Reference proteome</keyword>
<feature type="non-terminal residue" evidence="1">
    <location>
        <position position="330"/>
    </location>
</feature>
<evidence type="ECO:0000313" key="1">
    <source>
        <dbReference type="EMBL" id="KAJ2796140.1"/>
    </source>
</evidence>
<dbReference type="Proteomes" id="UP001140096">
    <property type="component" value="Unassembled WGS sequence"/>
</dbReference>
<reference evidence="1" key="1">
    <citation type="submission" date="2022-07" db="EMBL/GenBank/DDBJ databases">
        <title>Phylogenomic reconstructions and comparative analyses of Kickxellomycotina fungi.</title>
        <authorList>
            <person name="Reynolds N.K."/>
            <person name="Stajich J.E."/>
            <person name="Barry K."/>
            <person name="Grigoriev I.V."/>
            <person name="Crous P."/>
            <person name="Smith M.E."/>
        </authorList>
    </citation>
    <scope>NUCLEOTIDE SEQUENCE</scope>
    <source>
        <strain evidence="1">CBS 102833</strain>
    </source>
</reference>
<protein>
    <submittedName>
        <fullName evidence="1">Uncharacterized protein</fullName>
    </submittedName>
</protein>
<gene>
    <name evidence="1" type="ORF">H4S07_006304</name>
</gene>
<dbReference type="EMBL" id="JANBUP010003646">
    <property type="protein sequence ID" value="KAJ2796140.1"/>
    <property type="molecule type" value="Genomic_DNA"/>
</dbReference>
<accession>A0ACC1KW05</accession>
<name>A0ACC1KW05_9FUNG</name>
<sequence length="330" mass="36528">MAVSSANQRPWAKSTRLSEIYADYSARHNSVTPMFKSNAYPDTKQMQSVAPVNASSFVDSLKTSISRSEWPGEWNNHAEHDYSTDRLNDRRISSLVLDSSREPSMSLDIEDRADILLDSQPERTFMAKPGNASSTVASRDTRSPVDKSRDGNFSIYANASLESPPAAPVDHQGGSPGQAASELLVLRPMSLLVDCNNSGRLQNGLDGGDTRQSFGDDENNENDDGYGWKEAALSGYEYGGSAVDRLHGQDDHSLQNNSNSREESQRINQPAQSSPPRQPQQQQLRAPRMDKQQRQHMPYQQQTHHHISSPSYEPNADSLASVSMEPMMST</sequence>
<evidence type="ECO:0000313" key="2">
    <source>
        <dbReference type="Proteomes" id="UP001140096"/>
    </source>
</evidence>
<comment type="caution">
    <text evidence="1">The sequence shown here is derived from an EMBL/GenBank/DDBJ whole genome shotgun (WGS) entry which is preliminary data.</text>
</comment>